<keyword evidence="4 9" id="KW-0547">Nucleotide-binding</keyword>
<dbReference type="FunFam" id="3.40.50.620:FF:000060">
    <property type="entry name" value="Leucine--tRNA ligase"/>
    <property type="match status" value="1"/>
</dbReference>
<dbReference type="InterPro" id="IPR011335">
    <property type="entry name" value="Restrct_endonuc-II-like"/>
</dbReference>
<dbReference type="SUPFAM" id="SSF47323">
    <property type="entry name" value="Anticodon-binding domain of a subclass of class I aminoacyl-tRNA synthetases"/>
    <property type="match status" value="1"/>
</dbReference>
<keyword evidence="3 9" id="KW-0436">Ligase</keyword>
<feature type="domain" description="Aminoacyl-tRNA synthetase class Ia" evidence="11">
    <location>
        <begin position="11"/>
        <end position="144"/>
    </location>
</feature>
<feature type="domain" description="Aminoacyl-tRNA synthetase class Ia" evidence="11">
    <location>
        <begin position="899"/>
        <end position="928"/>
    </location>
</feature>
<dbReference type="Pfam" id="PF04480">
    <property type="entry name" value="DUF559"/>
    <property type="match status" value="1"/>
</dbReference>
<keyword evidence="2 9" id="KW-0963">Cytoplasm</keyword>
<accession>A0A7H9AR07</accession>
<dbReference type="FunFam" id="3.40.50.620:FF:000056">
    <property type="entry name" value="Leucine--tRNA ligase"/>
    <property type="match status" value="1"/>
</dbReference>
<evidence type="ECO:0000256" key="8">
    <source>
        <dbReference type="ARBA" id="ARBA00047469"/>
    </source>
</evidence>
<feature type="binding site" evidence="9">
    <location>
        <position position="905"/>
    </location>
    <ligand>
        <name>ATP</name>
        <dbReference type="ChEBI" id="CHEBI:30616"/>
    </ligand>
</feature>
<dbReference type="GO" id="GO:0005524">
    <property type="term" value="F:ATP binding"/>
    <property type="evidence" value="ECO:0007669"/>
    <property type="project" value="UniProtKB-UniRule"/>
</dbReference>
<dbReference type="SUPFAM" id="SSF50677">
    <property type="entry name" value="ValRS/IleRS/LeuRS editing domain"/>
    <property type="match status" value="1"/>
</dbReference>
<dbReference type="Gene3D" id="3.40.50.620">
    <property type="entry name" value="HUPs"/>
    <property type="match status" value="3"/>
</dbReference>
<evidence type="ECO:0000256" key="1">
    <source>
        <dbReference type="ARBA" id="ARBA00005594"/>
    </source>
</evidence>
<dbReference type="CDD" id="cd07958">
    <property type="entry name" value="Anticodon_Ia_Leu_BEm"/>
    <property type="match status" value="1"/>
</dbReference>
<dbReference type="RefSeq" id="WP_179241962.1">
    <property type="nucleotide sequence ID" value="NZ_CP058595.1"/>
</dbReference>
<evidence type="ECO:0000256" key="4">
    <source>
        <dbReference type="ARBA" id="ARBA00022741"/>
    </source>
</evidence>
<evidence type="ECO:0000256" key="2">
    <source>
        <dbReference type="ARBA" id="ARBA00022490"/>
    </source>
</evidence>
<evidence type="ECO:0000259" key="13">
    <source>
        <dbReference type="Pfam" id="PF08264"/>
    </source>
</evidence>
<comment type="catalytic activity">
    <reaction evidence="8 9">
        <text>tRNA(Leu) + L-leucine + ATP = L-leucyl-tRNA(Leu) + AMP + diphosphate</text>
        <dbReference type="Rhea" id="RHEA:11688"/>
        <dbReference type="Rhea" id="RHEA-COMP:9613"/>
        <dbReference type="Rhea" id="RHEA-COMP:9622"/>
        <dbReference type="ChEBI" id="CHEBI:30616"/>
        <dbReference type="ChEBI" id="CHEBI:33019"/>
        <dbReference type="ChEBI" id="CHEBI:57427"/>
        <dbReference type="ChEBI" id="CHEBI:78442"/>
        <dbReference type="ChEBI" id="CHEBI:78494"/>
        <dbReference type="ChEBI" id="CHEBI:456215"/>
        <dbReference type="EC" id="6.1.1.4"/>
    </reaction>
</comment>
<gene>
    <name evidence="9" type="primary">leuS</name>
    <name evidence="15" type="ORF">HYG79_10055</name>
</gene>
<dbReference type="Pfam" id="PF08264">
    <property type="entry name" value="Anticodon_1"/>
    <property type="match status" value="1"/>
</dbReference>
<dbReference type="KEGG" id="cagg:HYG79_10055"/>
<comment type="similarity">
    <text evidence="1 9 10">Belongs to the class-I aminoacyl-tRNA synthetase family.</text>
</comment>
<dbReference type="InterPro" id="IPR002302">
    <property type="entry name" value="Leu-tRNA-ligase"/>
</dbReference>
<dbReference type="PRINTS" id="PR00985">
    <property type="entry name" value="TRNASYNTHLEU"/>
</dbReference>
<dbReference type="EC" id="6.1.1.4" evidence="9"/>
<feature type="domain" description="DUF559" evidence="12">
    <location>
        <begin position="313"/>
        <end position="416"/>
    </location>
</feature>
<dbReference type="GO" id="GO:0002161">
    <property type="term" value="F:aminoacyl-tRNA deacylase activity"/>
    <property type="evidence" value="ECO:0007669"/>
    <property type="project" value="InterPro"/>
</dbReference>
<proteinExistence type="inferred from homology"/>
<comment type="caution">
    <text evidence="9">Lacks conserved residue(s) required for the propagation of feature annotation.</text>
</comment>
<reference evidence="15 16" key="1">
    <citation type="journal article" date="2006" name="Int. J. Syst. Evol. Microbiol.">
        <title>Costertonia aggregata gen. nov., sp. nov., a mesophilic marine bacterium of the family Flavobacteriaceae, isolated from a mature biofilm.</title>
        <authorList>
            <person name="Kwon K.K."/>
            <person name="Lee Y.K."/>
            <person name="Lee H.K."/>
        </authorList>
    </citation>
    <scope>NUCLEOTIDE SEQUENCE [LARGE SCALE GENOMIC DNA]</scope>
    <source>
        <strain evidence="15 16">KCCM 42265</strain>
    </source>
</reference>
<comment type="subcellular location">
    <subcellularLocation>
        <location evidence="9">Cytoplasm</location>
    </subcellularLocation>
</comment>
<evidence type="ECO:0000259" key="14">
    <source>
        <dbReference type="Pfam" id="PF13603"/>
    </source>
</evidence>
<dbReference type="GO" id="GO:0006429">
    <property type="term" value="P:leucyl-tRNA aminoacylation"/>
    <property type="evidence" value="ECO:0007669"/>
    <property type="project" value="UniProtKB-UniRule"/>
</dbReference>
<name>A0A7H9AR07_9FLAO</name>
<evidence type="ECO:0000256" key="10">
    <source>
        <dbReference type="RuleBase" id="RU363035"/>
    </source>
</evidence>
<protein>
    <recommendedName>
        <fullName evidence="9">Leucine--tRNA ligase</fullName>
        <ecNumber evidence="9">6.1.1.4</ecNumber>
    </recommendedName>
    <alternativeName>
        <fullName evidence="9">Leucyl-tRNA synthetase</fullName>
        <shortName evidence="9">LeuRS</shortName>
    </alternativeName>
</protein>
<evidence type="ECO:0000256" key="7">
    <source>
        <dbReference type="ARBA" id="ARBA00023146"/>
    </source>
</evidence>
<evidence type="ECO:0000259" key="12">
    <source>
        <dbReference type="Pfam" id="PF04480"/>
    </source>
</evidence>
<dbReference type="AlphaFoldDB" id="A0A7H9AR07"/>
<keyword evidence="16" id="KW-1185">Reference proteome</keyword>
<dbReference type="InterPro" id="IPR014729">
    <property type="entry name" value="Rossmann-like_a/b/a_fold"/>
</dbReference>
<dbReference type="HAMAP" id="MF_00049_B">
    <property type="entry name" value="Leu_tRNA_synth_B"/>
    <property type="match status" value="1"/>
</dbReference>
<dbReference type="InterPro" id="IPR001412">
    <property type="entry name" value="aa-tRNA-synth_I_CS"/>
</dbReference>
<dbReference type="InterPro" id="IPR002300">
    <property type="entry name" value="aa-tRNA-synth_Ia"/>
</dbReference>
<dbReference type="Pfam" id="PF13603">
    <property type="entry name" value="tRNA-synt_1_2"/>
    <property type="match status" value="1"/>
</dbReference>
<dbReference type="Pfam" id="PF00133">
    <property type="entry name" value="tRNA-synt_1"/>
    <property type="match status" value="2"/>
</dbReference>
<dbReference type="InterPro" id="IPR007569">
    <property type="entry name" value="DUF559"/>
</dbReference>
<evidence type="ECO:0000256" key="3">
    <source>
        <dbReference type="ARBA" id="ARBA00022598"/>
    </source>
</evidence>
<dbReference type="EMBL" id="CP058595">
    <property type="protein sequence ID" value="QLG45675.1"/>
    <property type="molecule type" value="Genomic_DNA"/>
</dbReference>
<dbReference type="InterPro" id="IPR013155">
    <property type="entry name" value="M/V/L/I-tRNA-synth_anticd-bd"/>
</dbReference>
<evidence type="ECO:0000256" key="5">
    <source>
        <dbReference type="ARBA" id="ARBA00022840"/>
    </source>
</evidence>
<dbReference type="SUPFAM" id="SSF52980">
    <property type="entry name" value="Restriction endonuclease-like"/>
    <property type="match status" value="1"/>
</dbReference>
<dbReference type="InterPro" id="IPR009080">
    <property type="entry name" value="tRNAsynth_Ia_anticodon-bd"/>
</dbReference>
<sequence length="1132" mass="129402">MGYNFNAIEEKWQKYWAENQTFKAENDSEKEKFYVLDMFPYPSGAGLHVGHPLGYIASDIYARYKRHKGFNVLHPQGYDSFGLPAEQYAIQTGQHPAITTAENIKTYRRQLDQIGFSFDWSREVRTSDPKYYKWTQWIFIQLFNSWYNMDRDKAEDIKTLVSIFETDGNVNVNAVCDDDIVIFSAADWNAFSNKRKQEILLQYRLTYLAETEVNWCPALGTVLANDEVVNGVSERGGHPVIRKKMTQWSMRITAYAQRLLDGLENIDWPQPLKDSQTNWIGRSQGASVTFKVLPLAPSEGGGTDSSIMGTLLERAKEMRQNPTEAEDVLWQVLRKKDFVHKFRRQHPMYKYIVDFVCLEKNLIIEVDGKIHEHQLDEDAERQLILEQKKGFKVIRFTNEEVLNDIHGVKTKIRETLDSLPSGEGPGGDFSIEVFTTRPDTIFGVSFMTLAPEHELVAKITTPEQKAEVDAYIEATAKRSERDRMADVKTISGAFTGAYAEHPFTKEPIPIWIGDYVLAGYGTGAVMSVPCGDQRDYDFAKHFDIPIPNIFEGVDISKEAFADKGKTVIANSDFLNGLPYKKAVKRAIFELEKLGQGKGKINYRLRDAVFSRQRYWGEPFPVYYVDGMPQMIDEKYLPIELPEVEKYLPTETGEPPLGNATVWAWDTQTSSVVSCELIDHKTIFPLELNTMPGWAGSSQYFNRYMDPHNDNEIFSQGAIDYWQDVDLYIGGSEHATGHLLYARFWQKFMFDRGYVPKDEFAKKLINQGMITGTSAFVLRQQIEMSVTILKNDENGNFHSAETLELKEYVVVDENSVVDIENPIIREKIISSLKNTLQEDLKSTSFELKVEDYFINPPLSIRVPVVFVNSSDELEVEKFRNSSYGKEYLSSLFISDKTYREVEKMSKSKYNVVNPDDIVKEYGADSLRLYEMFLGPLEQSKPWNTDGITGVHSFLKKLWRLYHTGENGTFHVTDTPPKEGMGEALKTLHKTIKKVQEDIENFSFNTSVSTFMICVNELSAQHCMNRSILEPLAVLVSPYAPHIAEELWDKLGHSESIAFAPFPKFEEKFLVESSKEYPISFNGKMRFTMELPLDLSKDDIEAAVMAHEKTQQQLQGRAPKKVIVVPGKIVNIVG</sequence>
<dbReference type="FunFam" id="1.10.730.10:FF:000011">
    <property type="entry name" value="Leucine--tRNA ligase chloroplastic/mitochondrial"/>
    <property type="match status" value="1"/>
</dbReference>
<evidence type="ECO:0000256" key="9">
    <source>
        <dbReference type="HAMAP-Rule" id="MF_00049"/>
    </source>
</evidence>
<keyword evidence="5 9" id="KW-0067">ATP-binding</keyword>
<dbReference type="PANTHER" id="PTHR43740:SF2">
    <property type="entry name" value="LEUCINE--TRNA LIGASE, MITOCHONDRIAL"/>
    <property type="match status" value="1"/>
</dbReference>
<evidence type="ECO:0000313" key="16">
    <source>
        <dbReference type="Proteomes" id="UP000509302"/>
    </source>
</evidence>
<dbReference type="Gene3D" id="3.90.740.10">
    <property type="entry name" value="Valyl/Leucyl/Isoleucyl-tRNA synthetase, editing domain"/>
    <property type="match status" value="1"/>
</dbReference>
<dbReference type="InterPro" id="IPR009008">
    <property type="entry name" value="Val/Leu/Ile-tRNA-synth_edit"/>
</dbReference>
<evidence type="ECO:0000259" key="11">
    <source>
        <dbReference type="Pfam" id="PF00133"/>
    </source>
</evidence>
<keyword evidence="7 9" id="KW-0030">Aminoacyl-tRNA synthetase</keyword>
<feature type="domain" description="Methionyl/Valyl/Leucyl/Isoleucyl-tRNA synthetase anticodon-binding" evidence="13">
    <location>
        <begin position="982"/>
        <end position="1095"/>
    </location>
</feature>
<dbReference type="Gene3D" id="3.40.960.10">
    <property type="entry name" value="VSR Endonuclease"/>
    <property type="match status" value="1"/>
</dbReference>
<evidence type="ECO:0000313" key="15">
    <source>
        <dbReference type="EMBL" id="QLG45675.1"/>
    </source>
</evidence>
<dbReference type="SUPFAM" id="SSF52374">
    <property type="entry name" value="Nucleotidylyl transferase"/>
    <property type="match status" value="1"/>
</dbReference>
<feature type="domain" description="Leucyl-tRNA synthetase editing" evidence="14">
    <location>
        <begin position="429"/>
        <end position="587"/>
    </location>
</feature>
<dbReference type="PANTHER" id="PTHR43740">
    <property type="entry name" value="LEUCYL-TRNA SYNTHETASE"/>
    <property type="match status" value="1"/>
</dbReference>
<feature type="short sequence motif" description="'KMSKS' region" evidence="9">
    <location>
        <begin position="902"/>
        <end position="906"/>
    </location>
</feature>
<keyword evidence="6 9" id="KW-0648">Protein biosynthesis</keyword>
<dbReference type="GO" id="GO:0004823">
    <property type="term" value="F:leucine-tRNA ligase activity"/>
    <property type="evidence" value="ECO:0007669"/>
    <property type="project" value="UniProtKB-UniRule"/>
</dbReference>
<dbReference type="PROSITE" id="PS00178">
    <property type="entry name" value="AA_TRNA_LIGASE_I"/>
    <property type="match status" value="1"/>
</dbReference>
<dbReference type="InterPro" id="IPR047216">
    <property type="entry name" value="Endonuclease_DUF559_bact"/>
</dbReference>
<organism evidence="15 16">
    <name type="scientific">Costertonia aggregata</name>
    <dbReference type="NCBI Taxonomy" id="343403"/>
    <lineage>
        <taxon>Bacteria</taxon>
        <taxon>Pseudomonadati</taxon>
        <taxon>Bacteroidota</taxon>
        <taxon>Flavobacteriia</taxon>
        <taxon>Flavobacteriales</taxon>
        <taxon>Flavobacteriaceae</taxon>
        <taxon>Costertonia</taxon>
    </lineage>
</organism>
<dbReference type="Proteomes" id="UP000509302">
    <property type="component" value="Chromosome"/>
</dbReference>
<dbReference type="CDD" id="cd01038">
    <property type="entry name" value="Endonuclease_DUF559"/>
    <property type="match status" value="1"/>
</dbReference>
<evidence type="ECO:0000256" key="6">
    <source>
        <dbReference type="ARBA" id="ARBA00022917"/>
    </source>
</evidence>
<dbReference type="InterPro" id="IPR025709">
    <property type="entry name" value="Leu_tRNA-synth_edit"/>
</dbReference>
<dbReference type="GO" id="GO:0005829">
    <property type="term" value="C:cytosol"/>
    <property type="evidence" value="ECO:0007669"/>
    <property type="project" value="TreeGrafter"/>
</dbReference>
<dbReference type="Gene3D" id="1.10.730.10">
    <property type="entry name" value="Isoleucyl-tRNA Synthetase, Domain 1"/>
    <property type="match status" value="1"/>
</dbReference>